<comment type="caution">
    <text evidence="1">The sequence shown here is derived from an EMBL/GenBank/DDBJ whole genome shotgun (WGS) entry which is preliminary data.</text>
</comment>
<evidence type="ECO:0000313" key="2">
    <source>
        <dbReference type="Proteomes" id="UP001217089"/>
    </source>
</evidence>
<sequence length="109" mass="12960">MRENLNINGLREEEGKNLKEKFNKFIVTKLGITNEQIIIDRIHRFGKRNKNYPQPIVAKFNEYNQKERILEKSKLNKTKIKPSFHDTQEISFAHRGLITKQQLETQLLP</sequence>
<name>A0ABQ9FFP9_TEGGR</name>
<dbReference type="EMBL" id="JARBDR010000328">
    <property type="protein sequence ID" value="KAJ8316163.1"/>
    <property type="molecule type" value="Genomic_DNA"/>
</dbReference>
<reference evidence="1 2" key="1">
    <citation type="submission" date="2022-12" db="EMBL/GenBank/DDBJ databases">
        <title>Chromosome-level genome of Tegillarca granosa.</title>
        <authorList>
            <person name="Kim J."/>
        </authorList>
    </citation>
    <scope>NUCLEOTIDE SEQUENCE [LARGE SCALE GENOMIC DNA]</scope>
    <source>
        <strain evidence="1">Teg-2019</strain>
        <tissue evidence="1">Adductor muscle</tissue>
    </source>
</reference>
<proteinExistence type="predicted"/>
<gene>
    <name evidence="1" type="ORF">KUTeg_006177</name>
</gene>
<dbReference type="Gene3D" id="3.30.70.1820">
    <property type="entry name" value="L1 transposable element, RRM domain"/>
    <property type="match status" value="1"/>
</dbReference>
<dbReference type="Proteomes" id="UP001217089">
    <property type="component" value="Unassembled WGS sequence"/>
</dbReference>
<keyword evidence="2" id="KW-1185">Reference proteome</keyword>
<protein>
    <submittedName>
        <fullName evidence="1">Uncharacterized protein</fullName>
    </submittedName>
</protein>
<organism evidence="1 2">
    <name type="scientific">Tegillarca granosa</name>
    <name type="common">Malaysian cockle</name>
    <name type="synonym">Anadara granosa</name>
    <dbReference type="NCBI Taxonomy" id="220873"/>
    <lineage>
        <taxon>Eukaryota</taxon>
        <taxon>Metazoa</taxon>
        <taxon>Spiralia</taxon>
        <taxon>Lophotrochozoa</taxon>
        <taxon>Mollusca</taxon>
        <taxon>Bivalvia</taxon>
        <taxon>Autobranchia</taxon>
        <taxon>Pteriomorphia</taxon>
        <taxon>Arcoida</taxon>
        <taxon>Arcoidea</taxon>
        <taxon>Arcidae</taxon>
        <taxon>Tegillarca</taxon>
    </lineage>
</organism>
<accession>A0ABQ9FFP9</accession>
<feature type="non-terminal residue" evidence="1">
    <location>
        <position position="109"/>
    </location>
</feature>
<evidence type="ECO:0000313" key="1">
    <source>
        <dbReference type="EMBL" id="KAJ8316163.1"/>
    </source>
</evidence>